<dbReference type="EMBL" id="MRUL01000005">
    <property type="protein sequence ID" value="OON40160.1"/>
    <property type="molecule type" value="Genomic_DNA"/>
</dbReference>
<dbReference type="RefSeq" id="WP_078002489.1">
    <property type="nucleotide sequence ID" value="NZ_MRUL01000005.1"/>
</dbReference>
<name>A0A1S8YM85_9GAMM</name>
<dbReference type="AlphaFoldDB" id="A0A1S8YM85"/>
<evidence type="ECO:0000313" key="3">
    <source>
        <dbReference type="Proteomes" id="UP000190667"/>
    </source>
</evidence>
<accession>A0A1S8YM85</accession>
<evidence type="ECO:0000313" key="2">
    <source>
        <dbReference type="EMBL" id="OON40160.1"/>
    </source>
</evidence>
<dbReference type="OrthoDB" id="7016824at2"/>
<protein>
    <recommendedName>
        <fullName evidence="4">Lipoprotein SmpA/OmlA domain-containing protein</fullName>
    </recommendedName>
</protein>
<feature type="signal peptide" evidence="1">
    <location>
        <begin position="1"/>
        <end position="22"/>
    </location>
</feature>
<keyword evidence="1" id="KW-0732">Signal</keyword>
<reference evidence="2 3" key="1">
    <citation type="submission" date="2016-12" db="EMBL/GenBank/DDBJ databases">
        <title>Izhakiella australiana sp. nov. of genus Izhakiella isolated from Australian desert.</title>
        <authorList>
            <person name="Ji M."/>
        </authorList>
    </citation>
    <scope>NUCLEOTIDE SEQUENCE [LARGE SCALE GENOMIC DNA]</scope>
    <source>
        <strain evidence="2 3">D4N98</strain>
    </source>
</reference>
<comment type="caution">
    <text evidence="2">The sequence shown here is derived from an EMBL/GenBank/DDBJ whole genome shotgun (WGS) entry which is preliminary data.</text>
</comment>
<dbReference type="Proteomes" id="UP000190667">
    <property type="component" value="Unassembled WGS sequence"/>
</dbReference>
<proteinExistence type="predicted"/>
<sequence length="139" mass="14433">MNKLVIGVVAALLLAGCSSTGGEDKFSQRYISSHVIADKTTQAEVQALYGVPDSQRSNSDGSSRWTYDKGGNLRTASGIAGYIPGAGAISSALGMTQSANDAADSASSASNKLTGNTEHHGDTLDIYFNKNKVVTSWSL</sequence>
<feature type="chain" id="PRO_5012661812" description="Lipoprotein SmpA/OmlA domain-containing protein" evidence="1">
    <location>
        <begin position="23"/>
        <end position="139"/>
    </location>
</feature>
<keyword evidence="3" id="KW-1185">Reference proteome</keyword>
<organism evidence="2 3">
    <name type="scientific">Izhakiella australiensis</name>
    <dbReference type="NCBI Taxonomy" id="1926881"/>
    <lineage>
        <taxon>Bacteria</taxon>
        <taxon>Pseudomonadati</taxon>
        <taxon>Pseudomonadota</taxon>
        <taxon>Gammaproteobacteria</taxon>
        <taxon>Enterobacterales</taxon>
        <taxon>Erwiniaceae</taxon>
        <taxon>Izhakiella</taxon>
    </lineage>
</organism>
<evidence type="ECO:0008006" key="4">
    <source>
        <dbReference type="Google" id="ProtNLM"/>
    </source>
</evidence>
<evidence type="ECO:0000256" key="1">
    <source>
        <dbReference type="SAM" id="SignalP"/>
    </source>
</evidence>
<dbReference type="PROSITE" id="PS51257">
    <property type="entry name" value="PROKAR_LIPOPROTEIN"/>
    <property type="match status" value="1"/>
</dbReference>
<gene>
    <name evidence="2" type="ORF">BTJ39_09700</name>
</gene>